<dbReference type="EMBL" id="CYXT01000002">
    <property type="protein sequence ID" value="CUM76459.1"/>
    <property type="molecule type" value="Genomic_DNA"/>
</dbReference>
<evidence type="ECO:0000313" key="1">
    <source>
        <dbReference type="EMBL" id="CUM76459.1"/>
    </source>
</evidence>
<accession>A0A173RFP8</accession>
<evidence type="ECO:0000313" key="2">
    <source>
        <dbReference type="Proteomes" id="UP000095598"/>
    </source>
</evidence>
<dbReference type="RefSeq" id="WP_055257774.1">
    <property type="nucleotide sequence ID" value="NZ_BAABXM010000001.1"/>
</dbReference>
<gene>
    <name evidence="1" type="ORF">ERS852425_00463</name>
</gene>
<reference evidence="1 2" key="1">
    <citation type="submission" date="2015-09" db="EMBL/GenBank/DDBJ databases">
        <authorList>
            <consortium name="Pathogen Informatics"/>
        </authorList>
    </citation>
    <scope>NUCLEOTIDE SEQUENCE [LARGE SCALE GENOMIC DNA]</scope>
    <source>
        <strain evidence="1 2">2789STDY5608868</strain>
    </source>
</reference>
<organism evidence="1 2">
    <name type="scientific">Anaerostipes hadrus</name>
    <dbReference type="NCBI Taxonomy" id="649756"/>
    <lineage>
        <taxon>Bacteria</taxon>
        <taxon>Bacillati</taxon>
        <taxon>Bacillota</taxon>
        <taxon>Clostridia</taxon>
        <taxon>Lachnospirales</taxon>
        <taxon>Lachnospiraceae</taxon>
        <taxon>Anaerostipes</taxon>
    </lineage>
</organism>
<protein>
    <submittedName>
        <fullName evidence="1">Uncharacterized protein</fullName>
    </submittedName>
</protein>
<dbReference type="Proteomes" id="UP000095598">
    <property type="component" value="Unassembled WGS sequence"/>
</dbReference>
<name>A0A173RFP8_ANAHA</name>
<proteinExistence type="predicted"/>
<sequence length="154" mass="18091">MTSAYDKIYLEKAQIVLGRMTDYAVYDLEYAIDEIFDLFIKTGYAKRFENGDYQVLVGMSGVELARHIVEEATGQTEFCKPKYTMNRSEEYWLGWALAYYQWKSNFSFEYILDKVCASDILKLYMPYHEMDIREFCDKMSEIIKSPPAGACFEE</sequence>
<dbReference type="AlphaFoldDB" id="A0A173RFP8"/>